<sequence length="81" mass="9585">MMLLYKLKAWECAIEKEIDSDKNTLKVIASLKQLLLKIDYEYETLPEYSLEKIIRVLEEVKKGKLTSRQKLLLEQMMLHGD</sequence>
<protein>
    <submittedName>
        <fullName evidence="1">Uncharacterized protein</fullName>
    </submittedName>
</protein>
<reference evidence="1 2" key="1">
    <citation type="submission" date="2020-09" db="EMBL/GenBank/DDBJ databases">
        <title>TT11 complete genome.</title>
        <authorList>
            <person name="Wu Z."/>
        </authorList>
    </citation>
    <scope>NUCLEOTIDE SEQUENCE [LARGE SCALE GENOMIC DNA]</scope>
    <source>
        <strain evidence="1 2">TT11</strain>
    </source>
</reference>
<keyword evidence="2" id="KW-1185">Reference proteome</keyword>
<organism evidence="1 2">
    <name type="scientific">Aestuariibaculum sediminum</name>
    <dbReference type="NCBI Taxonomy" id="2770637"/>
    <lineage>
        <taxon>Bacteria</taxon>
        <taxon>Pseudomonadati</taxon>
        <taxon>Bacteroidota</taxon>
        <taxon>Flavobacteriia</taxon>
        <taxon>Flavobacteriales</taxon>
        <taxon>Flavobacteriaceae</taxon>
    </lineage>
</organism>
<dbReference type="Proteomes" id="UP000600588">
    <property type="component" value="Unassembled WGS sequence"/>
</dbReference>
<accession>A0A8J6PY14</accession>
<name>A0A8J6PY14_9FLAO</name>
<evidence type="ECO:0000313" key="2">
    <source>
        <dbReference type="Proteomes" id="UP000600588"/>
    </source>
</evidence>
<evidence type="ECO:0000313" key="1">
    <source>
        <dbReference type="EMBL" id="MBD0830887.1"/>
    </source>
</evidence>
<gene>
    <name evidence="1" type="ORF">ICJ83_01955</name>
</gene>
<dbReference type="RefSeq" id="WP_188228671.1">
    <property type="nucleotide sequence ID" value="NZ_JACVXB010000001.1"/>
</dbReference>
<dbReference type="EMBL" id="JACVXB010000001">
    <property type="protein sequence ID" value="MBD0830887.1"/>
    <property type="molecule type" value="Genomic_DNA"/>
</dbReference>
<comment type="caution">
    <text evidence="1">The sequence shown here is derived from an EMBL/GenBank/DDBJ whole genome shotgun (WGS) entry which is preliminary data.</text>
</comment>
<proteinExistence type="predicted"/>
<dbReference type="AlphaFoldDB" id="A0A8J6PY14"/>